<dbReference type="RefSeq" id="WP_154519389.1">
    <property type="nucleotide sequence ID" value="NZ_VUMT01000012.1"/>
</dbReference>
<accession>A0A6L5XYY8</accession>
<keyword evidence="1" id="KW-1133">Transmembrane helix</keyword>
<name>A0A6L5XYY8_9FIRM</name>
<evidence type="ECO:0000313" key="2">
    <source>
        <dbReference type="EMBL" id="MSS63982.1"/>
    </source>
</evidence>
<reference evidence="2 3" key="1">
    <citation type="submission" date="2019-08" db="EMBL/GenBank/DDBJ databases">
        <title>In-depth cultivation of the pig gut microbiome towards novel bacterial diversity and tailored functional studies.</title>
        <authorList>
            <person name="Wylensek D."/>
            <person name="Hitch T.C.A."/>
            <person name="Clavel T."/>
        </authorList>
    </citation>
    <scope>NUCLEOTIDE SEQUENCE [LARGE SCALE GENOMIC DNA]</scope>
    <source>
        <strain evidence="2 3">WCA-693-APC-MOT-I</strain>
    </source>
</reference>
<dbReference type="Proteomes" id="UP000482209">
    <property type="component" value="Unassembled WGS sequence"/>
</dbReference>
<sequence>MKKISTKYSKFISIGALVLLICIFLIPILLRRFENEPVISASSNSYSSYDRFYSEELKEFRSNPTDIKEIANSDLKVESVLCEENIIDICYKLTSKNESLFPSEYPAKMRLVLEGGTKYFLSISNFATENNGDDSYYIAVCEDPKEILGNLSNQAGEKATLTLYTLNDKKKAEFNFQFPEKLYEKNRISVNKKYTLANGKSLMVKQVTQHAIYSSIEYSCDKLKKSQGYILDIFDEKGNKYTCLGGEASENQLNSEQSSHILNYEPFTGEIIFFRTYFHDASSEKITEPEYLNSSEEIKLK</sequence>
<keyword evidence="1" id="KW-0812">Transmembrane</keyword>
<dbReference type="EMBL" id="VUMT01000012">
    <property type="protein sequence ID" value="MSS63982.1"/>
    <property type="molecule type" value="Genomic_DNA"/>
</dbReference>
<keyword evidence="3" id="KW-1185">Reference proteome</keyword>
<gene>
    <name evidence="2" type="ORF">FYJ58_08860</name>
</gene>
<organism evidence="2 3">
    <name type="scientific">Velocimicrobium porci</name>
    <dbReference type="NCBI Taxonomy" id="2606634"/>
    <lineage>
        <taxon>Bacteria</taxon>
        <taxon>Bacillati</taxon>
        <taxon>Bacillota</taxon>
        <taxon>Clostridia</taxon>
        <taxon>Lachnospirales</taxon>
        <taxon>Lachnospiraceae</taxon>
        <taxon>Velocimicrobium</taxon>
    </lineage>
</organism>
<dbReference type="AlphaFoldDB" id="A0A6L5XYY8"/>
<keyword evidence="1" id="KW-0472">Membrane</keyword>
<protein>
    <submittedName>
        <fullName evidence="2">Uncharacterized protein</fullName>
    </submittedName>
</protein>
<evidence type="ECO:0000313" key="3">
    <source>
        <dbReference type="Proteomes" id="UP000482209"/>
    </source>
</evidence>
<feature type="transmembrane region" description="Helical" evidence="1">
    <location>
        <begin position="12"/>
        <end position="30"/>
    </location>
</feature>
<evidence type="ECO:0000256" key="1">
    <source>
        <dbReference type="SAM" id="Phobius"/>
    </source>
</evidence>
<proteinExistence type="predicted"/>
<comment type="caution">
    <text evidence="2">The sequence shown here is derived from an EMBL/GenBank/DDBJ whole genome shotgun (WGS) entry which is preliminary data.</text>
</comment>